<evidence type="ECO:0000313" key="1">
    <source>
        <dbReference type="EMBL" id="MCL9682962.1"/>
    </source>
</evidence>
<organism evidence="1 2">
    <name type="scientific">Legionella maioricensis</name>
    <dbReference type="NCBI Taxonomy" id="2896528"/>
    <lineage>
        <taxon>Bacteria</taxon>
        <taxon>Pseudomonadati</taxon>
        <taxon>Pseudomonadota</taxon>
        <taxon>Gammaproteobacteria</taxon>
        <taxon>Legionellales</taxon>
        <taxon>Legionellaceae</taxon>
        <taxon>Legionella</taxon>
    </lineage>
</organism>
<name>A0A9X2CZ44_9GAMM</name>
<dbReference type="RefSeq" id="WP_250420255.1">
    <property type="nucleotide sequence ID" value="NZ_JAJKBJ010000002.1"/>
</dbReference>
<gene>
    <name evidence="1" type="ORF">LOX96_02540</name>
</gene>
<dbReference type="Proteomes" id="UP001139721">
    <property type="component" value="Unassembled WGS sequence"/>
</dbReference>
<dbReference type="AlphaFoldDB" id="A0A9X2CZ44"/>
<accession>A0A9X2CZ44</accession>
<keyword evidence="2" id="KW-1185">Reference proteome</keyword>
<comment type="caution">
    <text evidence="1">The sequence shown here is derived from an EMBL/GenBank/DDBJ whole genome shotgun (WGS) entry which is preliminary data.</text>
</comment>
<dbReference type="EMBL" id="JAJKBJ010000002">
    <property type="protein sequence ID" value="MCL9682962.1"/>
    <property type="molecule type" value="Genomic_DNA"/>
</dbReference>
<proteinExistence type="predicted"/>
<reference evidence="1" key="1">
    <citation type="submission" date="2021-11" db="EMBL/GenBank/DDBJ databases">
        <title>Legionella maioricencis sp. nov., a new species isolated from hot water samples in Mallorca.</title>
        <authorList>
            <person name="Crespi S."/>
            <person name="Drasar V."/>
            <person name="Salva-Serra F."/>
            <person name="Jaen-Luchoro D."/>
            <person name="Pineiro-Iglesias B."/>
            <person name="Aliaga F."/>
            <person name="Fernandez-Juarez V."/>
            <person name="Coll G."/>
            <person name="Moore E.R.B."/>
            <person name="Bennasar-Figueras A."/>
        </authorList>
    </citation>
    <scope>NUCLEOTIDE SEQUENCE</scope>
    <source>
        <strain evidence="1">HCPI-6</strain>
    </source>
</reference>
<protein>
    <submittedName>
        <fullName evidence="1">Uncharacterized protein</fullName>
    </submittedName>
</protein>
<evidence type="ECO:0000313" key="2">
    <source>
        <dbReference type="Proteomes" id="UP001139721"/>
    </source>
</evidence>
<sequence length="330" mass="37542">MRQMYLFCGFVLLGLWAFFPVQTAAARFTRTLPPELATPSTPINLDDLYRQADAANQLADQFLAAMGQTKKVHPKMSIHNAQPRDIEVVSNALYDQVRALAFEYTRETYEPQVKGDSLEKSWETLNQLLRILYELQPILDQSKPLSIAQINAKTPSDLVLLLINLNEKMDDLAWFEYSPSKAFQTVTQGIYIAAVLIENSPIPQSIPPAPVFIRGKTSQENYQRLFAIMKTLNDIAKLKNIPFIQIEVEDVSSAITSDVHNLATLINAQLLYLYHQVMPDGSVMQAYYPGWKFPSHIYQRSGVLEQQINQLLHIARVHSNWLLHKQTQNG</sequence>